<proteinExistence type="predicted"/>
<gene>
    <name evidence="1" type="primary">gb17595</name>
    <name evidence="1" type="ORF">PR202_gb17595</name>
</gene>
<protein>
    <submittedName>
        <fullName evidence="1">Uncharacterized protein</fullName>
    </submittedName>
</protein>
<dbReference type="EMBL" id="BQKI01000081">
    <property type="protein sequence ID" value="GJN29372.1"/>
    <property type="molecule type" value="Genomic_DNA"/>
</dbReference>
<dbReference type="PANTHER" id="PTHR34788">
    <property type="entry name" value="F15I1.22"/>
    <property type="match status" value="1"/>
</dbReference>
<reference evidence="1" key="2">
    <citation type="submission" date="2021-12" db="EMBL/GenBank/DDBJ databases">
        <title>Resequencing data analysis of finger millet.</title>
        <authorList>
            <person name="Hatakeyama M."/>
            <person name="Aluri S."/>
            <person name="Balachadran M.T."/>
            <person name="Sivarajan S.R."/>
            <person name="Poveda L."/>
            <person name="Shimizu-Inatsugi R."/>
            <person name="Schlapbach R."/>
            <person name="Sreeman S.M."/>
            <person name="Shimizu K.K."/>
        </authorList>
    </citation>
    <scope>NUCLEOTIDE SEQUENCE</scope>
</reference>
<evidence type="ECO:0000313" key="2">
    <source>
        <dbReference type="Proteomes" id="UP001054889"/>
    </source>
</evidence>
<comment type="caution">
    <text evidence="1">The sequence shown here is derived from an EMBL/GenBank/DDBJ whole genome shotgun (WGS) entry which is preliminary data.</text>
</comment>
<evidence type="ECO:0000313" key="1">
    <source>
        <dbReference type="EMBL" id="GJN29372.1"/>
    </source>
</evidence>
<dbReference type="Proteomes" id="UP001054889">
    <property type="component" value="Unassembled WGS sequence"/>
</dbReference>
<name>A0AAV5F2Q8_ELECO</name>
<accession>A0AAV5F2Q8</accession>
<organism evidence="1 2">
    <name type="scientific">Eleusine coracana subsp. coracana</name>
    <dbReference type="NCBI Taxonomy" id="191504"/>
    <lineage>
        <taxon>Eukaryota</taxon>
        <taxon>Viridiplantae</taxon>
        <taxon>Streptophyta</taxon>
        <taxon>Embryophyta</taxon>
        <taxon>Tracheophyta</taxon>
        <taxon>Spermatophyta</taxon>
        <taxon>Magnoliopsida</taxon>
        <taxon>Liliopsida</taxon>
        <taxon>Poales</taxon>
        <taxon>Poaceae</taxon>
        <taxon>PACMAD clade</taxon>
        <taxon>Chloridoideae</taxon>
        <taxon>Cynodonteae</taxon>
        <taxon>Eleusininae</taxon>
        <taxon>Eleusine</taxon>
    </lineage>
</organism>
<dbReference type="PANTHER" id="PTHR34788:SF11">
    <property type="entry name" value="OS06G0199700 PROTEIN"/>
    <property type="match status" value="1"/>
</dbReference>
<dbReference type="AlphaFoldDB" id="A0AAV5F2Q8"/>
<reference evidence="1" key="1">
    <citation type="journal article" date="2018" name="DNA Res.">
        <title>Multiple hybrid de novo genome assembly of finger millet, an orphan allotetraploid crop.</title>
        <authorList>
            <person name="Hatakeyama M."/>
            <person name="Aluri S."/>
            <person name="Balachadran M.T."/>
            <person name="Sivarajan S.R."/>
            <person name="Patrignani A."/>
            <person name="Gruter S."/>
            <person name="Poveda L."/>
            <person name="Shimizu-Inatsugi R."/>
            <person name="Baeten J."/>
            <person name="Francoijs K.J."/>
            <person name="Nataraja K.N."/>
            <person name="Reddy Y.A.N."/>
            <person name="Phadnis S."/>
            <person name="Ravikumar R.L."/>
            <person name="Schlapbach R."/>
            <person name="Sreeman S.M."/>
            <person name="Shimizu K.K."/>
        </authorList>
    </citation>
    <scope>NUCLEOTIDE SEQUENCE</scope>
</reference>
<keyword evidence="2" id="KW-1185">Reference proteome</keyword>
<sequence length="85" mass="9257">MREAAAGEGGRRKKRLFVALRLRLRVRWLAAVYRRSLRRLRACYAEVLRDLVEGTALMGALRLPGGIDSAQAGAASFGPIATAGF</sequence>